<dbReference type="GO" id="GO:0005737">
    <property type="term" value="C:cytoplasm"/>
    <property type="evidence" value="ECO:0007669"/>
    <property type="project" value="UniProtKB-SubCell"/>
</dbReference>
<comment type="similarity">
    <text evidence="4 17">Belongs to the MurCDEF family.</text>
</comment>
<dbReference type="SUPFAM" id="SSF53244">
    <property type="entry name" value="MurD-like peptide ligases, peptide-binding domain"/>
    <property type="match status" value="1"/>
</dbReference>
<evidence type="ECO:0000313" key="22">
    <source>
        <dbReference type="Proteomes" id="UP000002294"/>
    </source>
</evidence>
<keyword evidence="22" id="KW-1185">Reference proteome</keyword>
<name>C7RDG5_ANAPD</name>
<keyword evidence="17 18" id="KW-0131">Cell cycle</keyword>
<dbReference type="HAMAP" id="MF_00639">
    <property type="entry name" value="MurD"/>
    <property type="match status" value="1"/>
</dbReference>
<dbReference type="GO" id="GO:0008764">
    <property type="term" value="F:UDP-N-acetylmuramoylalanine-D-glutamate ligase activity"/>
    <property type="evidence" value="ECO:0007669"/>
    <property type="project" value="UniProtKB-UniRule"/>
</dbReference>
<dbReference type="EC" id="6.3.2.9" evidence="5 17"/>
<feature type="domain" description="Mur ligase central" evidence="20">
    <location>
        <begin position="103"/>
        <end position="278"/>
    </location>
</feature>
<dbReference type="PANTHER" id="PTHR43692:SF1">
    <property type="entry name" value="UDP-N-ACETYLMURAMOYLALANINE--D-GLUTAMATE LIGASE"/>
    <property type="match status" value="1"/>
</dbReference>
<organism evidence="21 22">
    <name type="scientific">Anaerococcus prevotii (strain ATCC 9321 / DSM 20548 / JCM 6508 / NCTC 11806 / PC1)</name>
    <name type="common">Peptostreptococcus prevotii</name>
    <name type="synonym">Peptococcus prevotii</name>
    <dbReference type="NCBI Taxonomy" id="525919"/>
    <lineage>
        <taxon>Bacteria</taxon>
        <taxon>Bacillati</taxon>
        <taxon>Bacillota</taxon>
        <taxon>Tissierellia</taxon>
        <taxon>Tissierellales</taxon>
        <taxon>Peptoniphilaceae</taxon>
        <taxon>Anaerococcus</taxon>
    </lineage>
</organism>
<dbReference type="NCBIfam" id="TIGR01087">
    <property type="entry name" value="murD"/>
    <property type="match status" value="1"/>
</dbReference>
<dbReference type="Proteomes" id="UP000002294">
    <property type="component" value="Chromosome"/>
</dbReference>
<evidence type="ECO:0000256" key="18">
    <source>
        <dbReference type="RuleBase" id="RU003664"/>
    </source>
</evidence>
<dbReference type="GO" id="GO:0071555">
    <property type="term" value="P:cell wall organization"/>
    <property type="evidence" value="ECO:0007669"/>
    <property type="project" value="UniProtKB-KW"/>
</dbReference>
<evidence type="ECO:0000256" key="13">
    <source>
        <dbReference type="ARBA" id="ARBA00023316"/>
    </source>
</evidence>
<dbReference type="Gene3D" id="3.40.1190.10">
    <property type="entry name" value="Mur-like, catalytic domain"/>
    <property type="match status" value="1"/>
</dbReference>
<dbReference type="GO" id="GO:0008360">
    <property type="term" value="P:regulation of cell shape"/>
    <property type="evidence" value="ECO:0007669"/>
    <property type="project" value="UniProtKB-KW"/>
</dbReference>
<feature type="binding site" evidence="17">
    <location>
        <begin position="104"/>
        <end position="110"/>
    </location>
    <ligand>
        <name>ATP</name>
        <dbReference type="ChEBI" id="CHEBI:30616"/>
    </ligand>
</feature>
<dbReference type="InterPro" id="IPR036565">
    <property type="entry name" value="Mur-like_cat_sf"/>
</dbReference>
<dbReference type="AlphaFoldDB" id="C7RDG5"/>
<keyword evidence="12 17" id="KW-0573">Peptidoglycan synthesis</keyword>
<keyword evidence="13 17" id="KW-0961">Cell wall biogenesis/degradation</keyword>
<evidence type="ECO:0000256" key="14">
    <source>
        <dbReference type="ARBA" id="ARBA00030398"/>
    </source>
</evidence>
<evidence type="ECO:0000256" key="10">
    <source>
        <dbReference type="ARBA" id="ARBA00022840"/>
    </source>
</evidence>
<dbReference type="InterPro" id="IPR005762">
    <property type="entry name" value="MurD"/>
</dbReference>
<evidence type="ECO:0000256" key="15">
    <source>
        <dbReference type="ARBA" id="ARBA00032324"/>
    </source>
</evidence>
<evidence type="ECO:0000256" key="7">
    <source>
        <dbReference type="ARBA" id="ARBA00022490"/>
    </source>
</evidence>
<dbReference type="STRING" id="525919.Apre_1204"/>
<keyword evidence="8 17" id="KW-0436">Ligase</keyword>
<evidence type="ECO:0000256" key="5">
    <source>
        <dbReference type="ARBA" id="ARBA00012212"/>
    </source>
</evidence>
<dbReference type="HOGENOM" id="CLU_032540_0_1_9"/>
<accession>C7RDG5</accession>
<keyword evidence="7 17" id="KW-0963">Cytoplasm</keyword>
<dbReference type="Pfam" id="PF02875">
    <property type="entry name" value="Mur_ligase_C"/>
    <property type="match status" value="1"/>
</dbReference>
<comment type="catalytic activity">
    <reaction evidence="16 17 18">
        <text>UDP-N-acetyl-alpha-D-muramoyl-L-alanine + D-glutamate + ATP = UDP-N-acetyl-alpha-D-muramoyl-L-alanyl-D-glutamate + ADP + phosphate + H(+)</text>
        <dbReference type="Rhea" id="RHEA:16429"/>
        <dbReference type="ChEBI" id="CHEBI:15378"/>
        <dbReference type="ChEBI" id="CHEBI:29986"/>
        <dbReference type="ChEBI" id="CHEBI:30616"/>
        <dbReference type="ChEBI" id="CHEBI:43474"/>
        <dbReference type="ChEBI" id="CHEBI:83898"/>
        <dbReference type="ChEBI" id="CHEBI:83900"/>
        <dbReference type="ChEBI" id="CHEBI:456216"/>
        <dbReference type="EC" id="6.3.2.9"/>
    </reaction>
</comment>
<keyword evidence="17 18" id="KW-0132">Cell division</keyword>
<dbReference type="EMBL" id="CP001708">
    <property type="protein sequence ID" value="ACV29228.1"/>
    <property type="molecule type" value="Genomic_DNA"/>
</dbReference>
<dbReference type="PANTHER" id="PTHR43692">
    <property type="entry name" value="UDP-N-ACETYLMURAMOYLALANINE--D-GLUTAMATE LIGASE"/>
    <property type="match status" value="1"/>
</dbReference>
<dbReference type="GO" id="GO:0009252">
    <property type="term" value="P:peptidoglycan biosynthetic process"/>
    <property type="evidence" value="ECO:0007669"/>
    <property type="project" value="UniProtKB-UniRule"/>
</dbReference>
<evidence type="ECO:0000256" key="2">
    <source>
        <dbReference type="ARBA" id="ARBA00004496"/>
    </source>
</evidence>
<dbReference type="OrthoDB" id="9809796at2"/>
<dbReference type="SUPFAM" id="SSF51984">
    <property type="entry name" value="MurCD N-terminal domain"/>
    <property type="match status" value="1"/>
</dbReference>
<comment type="pathway">
    <text evidence="3 17 18">Cell wall biogenesis; peptidoglycan biosynthesis.</text>
</comment>
<keyword evidence="9 17" id="KW-0547">Nucleotide-binding</keyword>
<dbReference type="GO" id="GO:0005524">
    <property type="term" value="F:ATP binding"/>
    <property type="evidence" value="ECO:0007669"/>
    <property type="project" value="UniProtKB-UniRule"/>
</dbReference>
<dbReference type="RefSeq" id="WP_015778127.1">
    <property type="nucleotide sequence ID" value="NC_013171.1"/>
</dbReference>
<protein>
    <recommendedName>
        <fullName evidence="6 17">UDP-N-acetylmuramoylalanine--D-glutamate ligase</fullName>
        <ecNumber evidence="5 17">6.3.2.9</ecNumber>
    </recommendedName>
    <alternativeName>
        <fullName evidence="15 17">D-glutamic acid-adding enzyme</fullName>
    </alternativeName>
    <alternativeName>
        <fullName evidence="14 17">UDP-N-acetylmuramoyl-L-alanyl-D-glutamate synthetase</fullName>
    </alternativeName>
</protein>
<proteinExistence type="inferred from homology"/>
<evidence type="ECO:0000256" key="12">
    <source>
        <dbReference type="ARBA" id="ARBA00022984"/>
    </source>
</evidence>
<dbReference type="eggNOG" id="COG0771">
    <property type="taxonomic scope" value="Bacteria"/>
</dbReference>
<dbReference type="KEGG" id="apr:Apre_1204"/>
<evidence type="ECO:0000256" key="6">
    <source>
        <dbReference type="ARBA" id="ARBA00015655"/>
    </source>
</evidence>
<dbReference type="InterPro" id="IPR036615">
    <property type="entry name" value="Mur_ligase_C_dom_sf"/>
</dbReference>
<reference evidence="21 22" key="1">
    <citation type="journal article" date="2009" name="Stand. Genomic Sci.">
        <title>Complete genome sequence of Anaerococcus prevotii type strain (PC1).</title>
        <authorList>
            <person name="Labutti K."/>
            <person name="Pukall R."/>
            <person name="Steenblock K."/>
            <person name="Glavina Del Rio T."/>
            <person name="Tice H."/>
            <person name="Copeland A."/>
            <person name="Cheng J.F."/>
            <person name="Lucas S."/>
            <person name="Chen F."/>
            <person name="Nolan M."/>
            <person name="Bruce D."/>
            <person name="Goodwin L."/>
            <person name="Pitluck S."/>
            <person name="Ivanova N."/>
            <person name="Mavromatis K."/>
            <person name="Ovchinnikova G."/>
            <person name="Pati A."/>
            <person name="Chen A."/>
            <person name="Palaniappan K."/>
            <person name="Land M."/>
            <person name="Hauser L."/>
            <person name="Chang Y.J."/>
            <person name="Jeffries C.D."/>
            <person name="Chain P."/>
            <person name="Saunders E."/>
            <person name="Brettin T."/>
            <person name="Detter J.C."/>
            <person name="Han C."/>
            <person name="Goker M."/>
            <person name="Bristow J."/>
            <person name="Eisen J.A."/>
            <person name="Markowitz V."/>
            <person name="Hugenholtz P."/>
            <person name="Kyrpides N.C."/>
            <person name="Klenk H.P."/>
            <person name="Lapidus A."/>
        </authorList>
    </citation>
    <scope>NUCLEOTIDE SEQUENCE [LARGE SCALE GENOMIC DNA]</scope>
    <source>
        <strain evidence="22">ATCC 9321 / DSM 20548 / JCM 6508 / NCTC 11806 / PC1</strain>
    </source>
</reference>
<sequence length="439" mass="49826">MKKILVYGLGLTGISAAKTLDKMGYDVYTFDKNKKEVKELKGYKYSPISDSEICDYDFEFVVKSPGIPPRDEVVKKLREKYEIISDIELSFRLFPEAKIIATTGTNGKTSTTSMISHILNESGRKAISVGNIGEGILWQMYENPSAIFSCELSSFQLHDVSTYKPHIACITNITEDHIDWHGSFDDYINSKLNICRKQDSGDFLVINHEDPILVDHKADFRAKVYEFSSKEEVDRGAYLKGSSIFFKDQGKNIKLMDVDDLSIIGRHNYENLMAAILACFIYGVSIEDIIRGSKSFKSIEHRLEFVTDIRGIRVYNDSKGTNVDSSVKAIQSFDKPIVIIAGGYDKNIDYSPYIKEFKKHGKLMVIIGQTTDKLASLCEAYKVNYKKAKDMEDAVKISFDNLEEGDIFLLSPASASWGMYRNFEERGKDFKEMIEKYKG</sequence>
<evidence type="ECO:0000259" key="20">
    <source>
        <dbReference type="Pfam" id="PF08245"/>
    </source>
</evidence>
<dbReference type="SUPFAM" id="SSF53623">
    <property type="entry name" value="MurD-like peptide ligases, catalytic domain"/>
    <property type="match status" value="1"/>
</dbReference>
<evidence type="ECO:0000313" key="21">
    <source>
        <dbReference type="EMBL" id="ACV29228.1"/>
    </source>
</evidence>
<evidence type="ECO:0000256" key="1">
    <source>
        <dbReference type="ARBA" id="ARBA00002734"/>
    </source>
</evidence>
<evidence type="ECO:0000256" key="3">
    <source>
        <dbReference type="ARBA" id="ARBA00004752"/>
    </source>
</evidence>
<feature type="domain" description="Mur ligase C-terminal" evidence="19">
    <location>
        <begin position="301"/>
        <end position="413"/>
    </location>
</feature>
<evidence type="ECO:0000256" key="4">
    <source>
        <dbReference type="ARBA" id="ARBA00010416"/>
    </source>
</evidence>
<evidence type="ECO:0000256" key="16">
    <source>
        <dbReference type="ARBA" id="ARBA00047632"/>
    </source>
</evidence>
<dbReference type="Pfam" id="PF08245">
    <property type="entry name" value="Mur_ligase_M"/>
    <property type="match status" value="1"/>
</dbReference>
<evidence type="ECO:0000259" key="19">
    <source>
        <dbReference type="Pfam" id="PF02875"/>
    </source>
</evidence>
<keyword evidence="10 17" id="KW-0067">ATP-binding</keyword>
<evidence type="ECO:0000256" key="11">
    <source>
        <dbReference type="ARBA" id="ARBA00022960"/>
    </source>
</evidence>
<dbReference type="UniPathway" id="UPA00219"/>
<evidence type="ECO:0000256" key="8">
    <source>
        <dbReference type="ARBA" id="ARBA00022598"/>
    </source>
</evidence>
<dbReference type="InterPro" id="IPR013221">
    <property type="entry name" value="Mur_ligase_cen"/>
</dbReference>
<comment type="subcellular location">
    <subcellularLocation>
        <location evidence="2 17 18">Cytoplasm</location>
    </subcellularLocation>
</comment>
<dbReference type="InterPro" id="IPR004101">
    <property type="entry name" value="Mur_ligase_C"/>
</dbReference>
<evidence type="ECO:0000256" key="17">
    <source>
        <dbReference type="HAMAP-Rule" id="MF_00639"/>
    </source>
</evidence>
<evidence type="ECO:0000256" key="9">
    <source>
        <dbReference type="ARBA" id="ARBA00022741"/>
    </source>
</evidence>
<dbReference type="GO" id="GO:0051301">
    <property type="term" value="P:cell division"/>
    <property type="evidence" value="ECO:0007669"/>
    <property type="project" value="UniProtKB-KW"/>
</dbReference>
<comment type="function">
    <text evidence="1 17 18">Cell wall formation. Catalyzes the addition of glutamate to the nucleotide precursor UDP-N-acetylmuramoyl-L-alanine (UMA).</text>
</comment>
<gene>
    <name evidence="17" type="primary">murD</name>
    <name evidence="21" type="ordered locus">Apre_1204</name>
</gene>
<dbReference type="Gene3D" id="3.90.190.20">
    <property type="entry name" value="Mur ligase, C-terminal domain"/>
    <property type="match status" value="1"/>
</dbReference>
<keyword evidence="11 17" id="KW-0133">Cell shape</keyword>
<dbReference type="Gene3D" id="3.40.50.720">
    <property type="entry name" value="NAD(P)-binding Rossmann-like Domain"/>
    <property type="match status" value="1"/>
</dbReference>